<dbReference type="Pfam" id="PF06580">
    <property type="entry name" value="His_kinase"/>
    <property type="match status" value="1"/>
</dbReference>
<dbReference type="InterPro" id="IPR003594">
    <property type="entry name" value="HATPase_dom"/>
</dbReference>
<dbReference type="InterPro" id="IPR050640">
    <property type="entry name" value="Bact_2-comp_sensor_kinase"/>
</dbReference>
<evidence type="ECO:0000313" key="6">
    <source>
        <dbReference type="Proteomes" id="UP000468650"/>
    </source>
</evidence>
<dbReference type="InterPro" id="IPR010559">
    <property type="entry name" value="Sig_transdc_His_kin_internal"/>
</dbReference>
<dbReference type="RefSeq" id="WP_151668337.1">
    <property type="nucleotide sequence ID" value="NZ_WBVO01000013.1"/>
</dbReference>
<keyword evidence="1" id="KW-0472">Membrane</keyword>
<keyword evidence="1" id="KW-0812">Transmembrane</keyword>
<evidence type="ECO:0000259" key="3">
    <source>
        <dbReference type="Pfam" id="PF02518"/>
    </source>
</evidence>
<evidence type="ECO:0000256" key="1">
    <source>
        <dbReference type="SAM" id="Phobius"/>
    </source>
</evidence>
<sequence>MFKFLYVFLIATLSIAVSGQSFEPGLSLNTADRIPVDEVYQVKEDHLGRLFIASDQGIFMIDGSEVTQFTTDDGLVDNTVFKLFIDSENRIWALSFHGGLCYYEDDTWKTPPFNEHFLSQLTSGFPYYMAEDTETGIYYFDGYGEKRRLFSARMNDTQVKLDSVVTPVREGFAAYSLYNSAGEYFFSNRTIHEVRTIFYRREQLAHSLHKESGVTANGLPIDHYFFTLEDDQRVLDMIIQFNRSDTLPNGSRLIGTGHILWIEDKNGDFTYHSSRHAGIHSIDVYGDEIFVNHYRGGTSRFVYDEEGIEFVEVSFPNQTVSDVFKSSRGVYWVCATGEGLQRVLDFGVRTIPFPYNASDRIGRPFFRRGNSFIIAQGNTLTRYDIDLARGELEQVGKLILPPSLRTQYSYQNVVIEGNKIVNKAFEVTLNDNFEILEYNTYTENSGFGGVKRMYPGKEDSAIYYVWRNEIFKMESYRKDTMLTRPNSEYSCEDLIMRDGKIRFATSLEGLLLFEDGILKPAFPGFPKANTRISDYAHISNDWLAAATKDEGLLIFNDDTIYSITEETLLPEQFIEVIAADEEHVYLGFSKSIFVAKVEDGVITQYKSLENEFLNIEGAIVQIIPIEEGVLVETESKLTFLPNRLLHQSPSPSEHKLVLIDEQNQIIEQSEIGAMFRMERGKTDINVRLSTPQAFQSGLQKWYWRIDENDEWRISSDGDIRISNLRNGAYSFQFKFRDANGIFHPVQDGFQFAVRPLLSETWWFWTIVLSPLIILTINIIRNTLRQRRLSRELISSNMSSLKMQINPHFIFNSFNSIQYLISEKKNDTASQYLTRLAKLIRTTIERPELHRISLSEEIEYISEFLSLETMRLDGKMKFEISVSEEINQDREFIPPMLLQPILENAVWHGVSKKTEGGIVMVSVEKTSDALIVHIEDNGDGFPQDKWRAILKGEELRGSLGLRNVIKRLQLLSEMHQKEYKLDLVSAQGGTHFVLTLAL</sequence>
<accession>A0A6N6RFT1</accession>
<dbReference type="GO" id="GO:0000155">
    <property type="term" value="F:phosphorelay sensor kinase activity"/>
    <property type="evidence" value="ECO:0007669"/>
    <property type="project" value="InterPro"/>
</dbReference>
<feature type="transmembrane region" description="Helical" evidence="1">
    <location>
        <begin position="761"/>
        <end position="779"/>
    </location>
</feature>
<feature type="domain" description="Signal transduction histidine kinase internal region" evidence="4">
    <location>
        <begin position="796"/>
        <end position="874"/>
    </location>
</feature>
<dbReference type="Gene3D" id="3.30.565.10">
    <property type="entry name" value="Histidine kinase-like ATPase, C-terminal domain"/>
    <property type="match status" value="1"/>
</dbReference>
<dbReference type="SUPFAM" id="SSF63829">
    <property type="entry name" value="Calcium-dependent phosphotriesterase"/>
    <property type="match status" value="1"/>
</dbReference>
<feature type="signal peptide" evidence="2">
    <location>
        <begin position="1"/>
        <end position="19"/>
    </location>
</feature>
<name>A0A6N6RFT1_9FLAO</name>
<keyword evidence="2" id="KW-0732">Signal</keyword>
<dbReference type="OrthoDB" id="9809670at2"/>
<dbReference type="Proteomes" id="UP000468650">
    <property type="component" value="Unassembled WGS sequence"/>
</dbReference>
<protein>
    <submittedName>
        <fullName evidence="5">Uncharacterized protein</fullName>
    </submittedName>
</protein>
<proteinExistence type="predicted"/>
<evidence type="ECO:0000313" key="5">
    <source>
        <dbReference type="EMBL" id="KAB2806821.1"/>
    </source>
</evidence>
<evidence type="ECO:0000259" key="4">
    <source>
        <dbReference type="Pfam" id="PF06580"/>
    </source>
</evidence>
<dbReference type="Pfam" id="PF02518">
    <property type="entry name" value="HATPase_c"/>
    <property type="match status" value="1"/>
</dbReference>
<dbReference type="InterPro" id="IPR015943">
    <property type="entry name" value="WD40/YVTN_repeat-like_dom_sf"/>
</dbReference>
<dbReference type="Gene3D" id="2.130.10.10">
    <property type="entry name" value="YVTN repeat-like/Quinoprotein amine dehydrogenase"/>
    <property type="match status" value="1"/>
</dbReference>
<dbReference type="EMBL" id="WBVO01000013">
    <property type="protein sequence ID" value="KAB2806821.1"/>
    <property type="molecule type" value="Genomic_DNA"/>
</dbReference>
<dbReference type="SUPFAM" id="SSF55874">
    <property type="entry name" value="ATPase domain of HSP90 chaperone/DNA topoisomerase II/histidine kinase"/>
    <property type="match status" value="1"/>
</dbReference>
<gene>
    <name evidence="5" type="ORF">F8C67_13210</name>
</gene>
<feature type="chain" id="PRO_5026799813" evidence="2">
    <location>
        <begin position="20"/>
        <end position="997"/>
    </location>
</feature>
<evidence type="ECO:0000256" key="2">
    <source>
        <dbReference type="SAM" id="SignalP"/>
    </source>
</evidence>
<dbReference type="GO" id="GO:0016020">
    <property type="term" value="C:membrane"/>
    <property type="evidence" value="ECO:0007669"/>
    <property type="project" value="InterPro"/>
</dbReference>
<dbReference type="PANTHER" id="PTHR34220">
    <property type="entry name" value="SENSOR HISTIDINE KINASE YPDA"/>
    <property type="match status" value="1"/>
</dbReference>
<reference evidence="5 6" key="1">
    <citation type="submission" date="2019-09" db="EMBL/GenBank/DDBJ databases">
        <title>Genomes of family Cryomorphaceae.</title>
        <authorList>
            <person name="Bowman J.P."/>
        </authorList>
    </citation>
    <scope>NUCLEOTIDE SEQUENCE [LARGE SCALE GENOMIC DNA]</scope>
    <source>
        <strain evidence="5 6">LMG 25704</strain>
    </source>
</reference>
<dbReference type="InterPro" id="IPR036890">
    <property type="entry name" value="HATPase_C_sf"/>
</dbReference>
<dbReference type="AlphaFoldDB" id="A0A6N6RFT1"/>
<comment type="caution">
    <text evidence="5">The sequence shown here is derived from an EMBL/GenBank/DDBJ whole genome shotgun (WGS) entry which is preliminary data.</text>
</comment>
<feature type="domain" description="Histidine kinase/HSP90-like ATPase" evidence="3">
    <location>
        <begin position="897"/>
        <end position="996"/>
    </location>
</feature>
<organism evidence="5 6">
    <name type="scientific">Phaeocystidibacter luteus</name>
    <dbReference type="NCBI Taxonomy" id="911197"/>
    <lineage>
        <taxon>Bacteria</taxon>
        <taxon>Pseudomonadati</taxon>
        <taxon>Bacteroidota</taxon>
        <taxon>Flavobacteriia</taxon>
        <taxon>Flavobacteriales</taxon>
        <taxon>Phaeocystidibacteraceae</taxon>
        <taxon>Phaeocystidibacter</taxon>
    </lineage>
</organism>
<keyword evidence="1" id="KW-1133">Transmembrane helix</keyword>
<keyword evidence="6" id="KW-1185">Reference proteome</keyword>
<dbReference type="PANTHER" id="PTHR34220:SF7">
    <property type="entry name" value="SENSOR HISTIDINE KINASE YPDA"/>
    <property type="match status" value="1"/>
</dbReference>